<keyword evidence="2" id="KW-1185">Reference proteome</keyword>
<sequence>MMGINEIIELGIKAISEMGILDEVEGATAKISVSKLPVETPSIMVDTHLVQYLQHREFVEDTNKITFKEPHYLKIGIAILSDVQIKHAMEIDVITEFDMDVNVNDCHVAFMEGVLDGDFSFDTGLE</sequence>
<evidence type="ECO:0000313" key="1">
    <source>
        <dbReference type="EMBL" id="GAA0161571.1"/>
    </source>
</evidence>
<dbReference type="EMBL" id="BAABME010004213">
    <property type="protein sequence ID" value="GAA0161571.1"/>
    <property type="molecule type" value="Genomic_DNA"/>
</dbReference>
<proteinExistence type="predicted"/>
<reference evidence="1 2" key="1">
    <citation type="submission" date="2024-01" db="EMBL/GenBank/DDBJ databases">
        <title>The complete chloroplast genome sequence of Lithospermum erythrorhizon: insights into the phylogenetic relationship among Boraginaceae species and the maternal lineages of purple gromwells.</title>
        <authorList>
            <person name="Okada T."/>
            <person name="Watanabe K."/>
        </authorList>
    </citation>
    <scope>NUCLEOTIDE SEQUENCE [LARGE SCALE GENOMIC DNA]</scope>
</reference>
<name>A0AAV3QF50_LITER</name>
<organism evidence="1 2">
    <name type="scientific">Lithospermum erythrorhizon</name>
    <name type="common">Purple gromwell</name>
    <name type="synonym">Lithospermum officinale var. erythrorhizon</name>
    <dbReference type="NCBI Taxonomy" id="34254"/>
    <lineage>
        <taxon>Eukaryota</taxon>
        <taxon>Viridiplantae</taxon>
        <taxon>Streptophyta</taxon>
        <taxon>Embryophyta</taxon>
        <taxon>Tracheophyta</taxon>
        <taxon>Spermatophyta</taxon>
        <taxon>Magnoliopsida</taxon>
        <taxon>eudicotyledons</taxon>
        <taxon>Gunneridae</taxon>
        <taxon>Pentapetalae</taxon>
        <taxon>asterids</taxon>
        <taxon>lamiids</taxon>
        <taxon>Boraginales</taxon>
        <taxon>Boraginaceae</taxon>
        <taxon>Boraginoideae</taxon>
        <taxon>Lithospermeae</taxon>
        <taxon>Lithospermum</taxon>
    </lineage>
</organism>
<dbReference type="Proteomes" id="UP001454036">
    <property type="component" value="Unassembled WGS sequence"/>
</dbReference>
<accession>A0AAV3QF50</accession>
<evidence type="ECO:0000313" key="2">
    <source>
        <dbReference type="Proteomes" id="UP001454036"/>
    </source>
</evidence>
<protein>
    <submittedName>
        <fullName evidence="1">Uncharacterized protein</fullName>
    </submittedName>
</protein>
<dbReference type="AlphaFoldDB" id="A0AAV3QF50"/>
<gene>
    <name evidence="1" type="ORF">LIER_17854</name>
</gene>
<comment type="caution">
    <text evidence="1">The sequence shown here is derived from an EMBL/GenBank/DDBJ whole genome shotgun (WGS) entry which is preliminary data.</text>
</comment>